<evidence type="ECO:0000313" key="2">
    <source>
        <dbReference type="EMBL" id="GIY15205.1"/>
    </source>
</evidence>
<dbReference type="AlphaFoldDB" id="A0AAV4R130"/>
<keyword evidence="3" id="KW-1185">Reference proteome</keyword>
<name>A0AAV4R130_CAEEX</name>
<proteinExistence type="predicted"/>
<comment type="caution">
    <text evidence="2">The sequence shown here is derived from an EMBL/GenBank/DDBJ whole genome shotgun (WGS) entry which is preliminary data.</text>
</comment>
<gene>
    <name evidence="2" type="ORF">CEXT_262541</name>
</gene>
<reference evidence="2 3" key="1">
    <citation type="submission" date="2021-06" db="EMBL/GenBank/DDBJ databases">
        <title>Caerostris extrusa draft genome.</title>
        <authorList>
            <person name="Kono N."/>
            <person name="Arakawa K."/>
        </authorList>
    </citation>
    <scope>NUCLEOTIDE SEQUENCE [LARGE SCALE GENOMIC DNA]</scope>
</reference>
<evidence type="ECO:0000256" key="1">
    <source>
        <dbReference type="SAM" id="MobiDB-lite"/>
    </source>
</evidence>
<dbReference type="Proteomes" id="UP001054945">
    <property type="component" value="Unassembled WGS sequence"/>
</dbReference>
<feature type="compositionally biased region" description="Basic and acidic residues" evidence="1">
    <location>
        <begin position="11"/>
        <end position="32"/>
    </location>
</feature>
<feature type="region of interest" description="Disordered" evidence="1">
    <location>
        <begin position="1"/>
        <end position="32"/>
    </location>
</feature>
<protein>
    <submittedName>
        <fullName evidence="2">Uncharacterized protein</fullName>
    </submittedName>
</protein>
<organism evidence="2 3">
    <name type="scientific">Caerostris extrusa</name>
    <name type="common">Bark spider</name>
    <name type="synonym">Caerostris bankana</name>
    <dbReference type="NCBI Taxonomy" id="172846"/>
    <lineage>
        <taxon>Eukaryota</taxon>
        <taxon>Metazoa</taxon>
        <taxon>Ecdysozoa</taxon>
        <taxon>Arthropoda</taxon>
        <taxon>Chelicerata</taxon>
        <taxon>Arachnida</taxon>
        <taxon>Araneae</taxon>
        <taxon>Araneomorphae</taxon>
        <taxon>Entelegynae</taxon>
        <taxon>Araneoidea</taxon>
        <taxon>Araneidae</taxon>
        <taxon>Caerostris</taxon>
    </lineage>
</organism>
<evidence type="ECO:0000313" key="3">
    <source>
        <dbReference type="Proteomes" id="UP001054945"/>
    </source>
</evidence>
<sequence length="78" mass="9200">MHTVASSFFLGEREREREENGRTGRERKKNREQNSLLMMMDCLVDWHLYLGPHPLSICWVATLRKVSPRLSGLRRQTS</sequence>
<accession>A0AAV4R130</accession>
<dbReference type="EMBL" id="BPLR01007213">
    <property type="protein sequence ID" value="GIY15205.1"/>
    <property type="molecule type" value="Genomic_DNA"/>
</dbReference>